<proteinExistence type="predicted"/>
<keyword evidence="3" id="KW-1185">Reference proteome</keyword>
<dbReference type="GO" id="GO:0016740">
    <property type="term" value="F:transferase activity"/>
    <property type="evidence" value="ECO:0007669"/>
    <property type="project" value="UniProtKB-KW"/>
</dbReference>
<dbReference type="SUPFAM" id="SSF53448">
    <property type="entry name" value="Nucleotide-diphospho-sugar transferases"/>
    <property type="match status" value="1"/>
</dbReference>
<sequence length="315" mass="34550">MNAAAERPDIAVLLGTYNGATYLRAQLRSIGSQQLAGGLTPRLTLYVSDDGSRDDTRAIIAEFGAEGTVRVVEGAGPCMGFAENFRHLVLTCGDAHDIYLFCDQDDLWHADKLQSAISRLAPFANAPAMVCGRTLNIDETGARVGLSPLFSRQPSFRNALVQSIAGANTMAFNRLAFALLRRSAGHGPFVSHDWWTYLIVTGAGGTVIYVPEPTISYRQHAGNVVGANTGLLSRLDRIRRGLRGQFRDWNQRNIGLLALNSDLLTQENRAVLADFRRARSRLFLAGLPWLLKSGVYRQTLWSNLHLYAACAFAKL</sequence>
<gene>
    <name evidence="2" type="ORF">DFR52_103442</name>
</gene>
<reference evidence="2 3" key="1">
    <citation type="submission" date="2018-05" db="EMBL/GenBank/DDBJ databases">
        <title>Genomic Encyclopedia of Type Strains, Phase IV (KMG-IV): sequencing the most valuable type-strain genomes for metagenomic binning, comparative biology and taxonomic classification.</title>
        <authorList>
            <person name="Goeker M."/>
        </authorList>
    </citation>
    <scope>NUCLEOTIDE SEQUENCE [LARGE SCALE GENOMIC DNA]</scope>
    <source>
        <strain evidence="2 3">DSM 16791</strain>
    </source>
</reference>
<accession>A0A317PJP3</accession>
<evidence type="ECO:0000313" key="2">
    <source>
        <dbReference type="EMBL" id="PWW00240.1"/>
    </source>
</evidence>
<protein>
    <submittedName>
        <fullName evidence="2">Glycosyltransferase involved in cell wall biosynthesis</fullName>
    </submittedName>
</protein>
<comment type="caution">
    <text evidence="2">The sequence shown here is derived from an EMBL/GenBank/DDBJ whole genome shotgun (WGS) entry which is preliminary data.</text>
</comment>
<dbReference type="EMBL" id="QGTR01000003">
    <property type="protein sequence ID" value="PWW00240.1"/>
    <property type="molecule type" value="Genomic_DNA"/>
</dbReference>
<name>A0A317PJP3_9HYPH</name>
<dbReference type="Proteomes" id="UP000246352">
    <property type="component" value="Unassembled WGS sequence"/>
</dbReference>
<dbReference type="InterPro" id="IPR029044">
    <property type="entry name" value="Nucleotide-diphossugar_trans"/>
</dbReference>
<organism evidence="2 3">
    <name type="scientific">Hoeflea marina</name>
    <dbReference type="NCBI Taxonomy" id="274592"/>
    <lineage>
        <taxon>Bacteria</taxon>
        <taxon>Pseudomonadati</taxon>
        <taxon>Pseudomonadota</taxon>
        <taxon>Alphaproteobacteria</taxon>
        <taxon>Hyphomicrobiales</taxon>
        <taxon>Rhizobiaceae</taxon>
        <taxon>Hoeflea</taxon>
    </lineage>
</organism>
<dbReference type="Pfam" id="PF00535">
    <property type="entry name" value="Glycos_transf_2"/>
    <property type="match status" value="1"/>
</dbReference>
<feature type="domain" description="Glycosyltransferase 2-like" evidence="1">
    <location>
        <begin position="13"/>
        <end position="178"/>
    </location>
</feature>
<keyword evidence="2" id="KW-0808">Transferase</keyword>
<evidence type="ECO:0000259" key="1">
    <source>
        <dbReference type="Pfam" id="PF00535"/>
    </source>
</evidence>
<dbReference type="RefSeq" id="WP_245415332.1">
    <property type="nucleotide sequence ID" value="NZ_QGTR01000003.1"/>
</dbReference>
<dbReference type="Gene3D" id="3.90.550.10">
    <property type="entry name" value="Spore Coat Polysaccharide Biosynthesis Protein SpsA, Chain A"/>
    <property type="match status" value="1"/>
</dbReference>
<dbReference type="AlphaFoldDB" id="A0A317PJP3"/>
<dbReference type="InterPro" id="IPR001173">
    <property type="entry name" value="Glyco_trans_2-like"/>
</dbReference>
<evidence type="ECO:0000313" key="3">
    <source>
        <dbReference type="Proteomes" id="UP000246352"/>
    </source>
</evidence>